<dbReference type="Proteomes" id="UP000198418">
    <property type="component" value="Unassembled WGS sequence"/>
</dbReference>
<proteinExistence type="predicted"/>
<dbReference type="AlphaFoldDB" id="A0A212RW31"/>
<keyword evidence="1" id="KW-0732">Signal</keyword>
<evidence type="ECO:0000313" key="3">
    <source>
        <dbReference type="Proteomes" id="UP000198418"/>
    </source>
</evidence>
<dbReference type="RefSeq" id="WP_088521414.1">
    <property type="nucleotide sequence ID" value="NZ_FYDG01000008.1"/>
</dbReference>
<evidence type="ECO:0000313" key="2">
    <source>
        <dbReference type="EMBL" id="SNB76803.1"/>
    </source>
</evidence>
<feature type="chain" id="PRO_5013256502" evidence="1">
    <location>
        <begin position="23"/>
        <end position="112"/>
    </location>
</feature>
<accession>A0A212RW31</accession>
<evidence type="ECO:0000256" key="1">
    <source>
        <dbReference type="SAM" id="SignalP"/>
    </source>
</evidence>
<organism evidence="2 3">
    <name type="scientific">Rhodoblastus acidophilus</name>
    <name type="common">Rhodopseudomonas acidophila</name>
    <dbReference type="NCBI Taxonomy" id="1074"/>
    <lineage>
        <taxon>Bacteria</taxon>
        <taxon>Pseudomonadati</taxon>
        <taxon>Pseudomonadota</taxon>
        <taxon>Alphaproteobacteria</taxon>
        <taxon>Hyphomicrobiales</taxon>
        <taxon>Rhodoblastaceae</taxon>
        <taxon>Rhodoblastus</taxon>
    </lineage>
</organism>
<feature type="signal peptide" evidence="1">
    <location>
        <begin position="1"/>
        <end position="22"/>
    </location>
</feature>
<dbReference type="EMBL" id="FYDG01000008">
    <property type="protein sequence ID" value="SNB76803.1"/>
    <property type="molecule type" value="Genomic_DNA"/>
</dbReference>
<name>A0A212RW31_RHOAC</name>
<protein>
    <submittedName>
        <fullName evidence="2">Uncharacterized protein</fullName>
    </submittedName>
</protein>
<gene>
    <name evidence="2" type="ORF">SAMN06265338_10822</name>
</gene>
<keyword evidence="3" id="KW-1185">Reference proteome</keyword>
<reference evidence="3" key="1">
    <citation type="submission" date="2017-06" db="EMBL/GenBank/DDBJ databases">
        <authorList>
            <person name="Varghese N."/>
            <person name="Submissions S."/>
        </authorList>
    </citation>
    <scope>NUCLEOTIDE SEQUENCE [LARGE SCALE GENOMIC DNA]</scope>
    <source>
        <strain evidence="3">DSM 137</strain>
    </source>
</reference>
<sequence length="112" mass="12011">MKSIARCLIAAACLSAASPALAFEREVNNVWWAVYEHYNGGDQTACIAENYNDQPVQAVFEVFPAAADFDGGPAPGRMLVTLAPYQTIKIWGWADAPGPGPRCELRGSNALP</sequence>